<sequence>MQLTNTLLLTLSAVALTLAAPQVGATPELGVAKDFPATDLDFLDFAIPDSPGAPITLTTTTTTPTNATTATKILPRQNAKVAPKRMRYCQHDNGRGECRNIEFPDMKCVNLDRAWDNRISSAYINAPWWCRWHPEKNCKGRRVDMRYPGIFNFKTVGMNDQASSFFCWHMF</sequence>
<feature type="signal peptide" evidence="1">
    <location>
        <begin position="1"/>
        <end position="19"/>
    </location>
</feature>
<comment type="caution">
    <text evidence="2">The sequence shown here is derived from an EMBL/GenBank/DDBJ whole genome shotgun (WGS) entry which is preliminary data.</text>
</comment>
<gene>
    <name evidence="2" type="ORF">DIS24_g10657</name>
</gene>
<feature type="chain" id="PRO_5041286457" description="Secreted protein" evidence="1">
    <location>
        <begin position="20"/>
        <end position="171"/>
    </location>
</feature>
<evidence type="ECO:0008006" key="4">
    <source>
        <dbReference type="Google" id="ProtNLM"/>
    </source>
</evidence>
<dbReference type="Proteomes" id="UP001175001">
    <property type="component" value="Unassembled WGS sequence"/>
</dbReference>
<dbReference type="AlphaFoldDB" id="A0AA40CHC9"/>
<evidence type="ECO:0000313" key="2">
    <source>
        <dbReference type="EMBL" id="KAK0637598.1"/>
    </source>
</evidence>
<evidence type="ECO:0000313" key="3">
    <source>
        <dbReference type="Proteomes" id="UP001175001"/>
    </source>
</evidence>
<evidence type="ECO:0000256" key="1">
    <source>
        <dbReference type="SAM" id="SignalP"/>
    </source>
</evidence>
<protein>
    <recommendedName>
        <fullName evidence="4">Secreted protein</fullName>
    </recommendedName>
</protein>
<keyword evidence="3" id="KW-1185">Reference proteome</keyword>
<accession>A0AA40CHC9</accession>
<dbReference type="EMBL" id="JAUJDW010000121">
    <property type="protein sequence ID" value="KAK0637598.1"/>
    <property type="molecule type" value="Genomic_DNA"/>
</dbReference>
<keyword evidence="1" id="KW-0732">Signal</keyword>
<organism evidence="2 3">
    <name type="scientific">Lasiodiplodia hormozganensis</name>
    <dbReference type="NCBI Taxonomy" id="869390"/>
    <lineage>
        <taxon>Eukaryota</taxon>
        <taxon>Fungi</taxon>
        <taxon>Dikarya</taxon>
        <taxon>Ascomycota</taxon>
        <taxon>Pezizomycotina</taxon>
        <taxon>Dothideomycetes</taxon>
        <taxon>Dothideomycetes incertae sedis</taxon>
        <taxon>Botryosphaeriales</taxon>
        <taxon>Botryosphaeriaceae</taxon>
        <taxon>Lasiodiplodia</taxon>
    </lineage>
</organism>
<reference evidence="2" key="1">
    <citation type="submission" date="2023-06" db="EMBL/GenBank/DDBJ databases">
        <title>Multi-omics analyses reveal the molecular pathogenesis toolkit of Lasiodiplodia hormozganensis, a cross-kingdom pathogen.</title>
        <authorList>
            <person name="Felix C."/>
            <person name="Meneses R."/>
            <person name="Goncalves M.F.M."/>
            <person name="Tilleman L."/>
            <person name="Duarte A.S."/>
            <person name="Jorrin-Novo J.V."/>
            <person name="Van De Peer Y."/>
            <person name="Deforce D."/>
            <person name="Van Nieuwerburgh F."/>
            <person name="Esteves A.C."/>
            <person name="Alves A."/>
        </authorList>
    </citation>
    <scope>NUCLEOTIDE SEQUENCE</scope>
    <source>
        <strain evidence="2">CBS 339.90</strain>
    </source>
</reference>
<name>A0AA40CHC9_9PEZI</name>
<proteinExistence type="predicted"/>
<dbReference type="Gene3D" id="2.60.20.10">
    <property type="entry name" value="Crystallins"/>
    <property type="match status" value="1"/>
</dbReference>